<dbReference type="GO" id="GO:0003677">
    <property type="term" value="F:DNA binding"/>
    <property type="evidence" value="ECO:0007669"/>
    <property type="project" value="UniProtKB-UniRule"/>
</dbReference>
<dbReference type="InterPro" id="IPR001647">
    <property type="entry name" value="HTH_TetR"/>
</dbReference>
<dbReference type="SUPFAM" id="SSF48498">
    <property type="entry name" value="Tetracyclin repressor-like, C-terminal domain"/>
    <property type="match status" value="1"/>
</dbReference>
<dbReference type="Proteomes" id="UP000004728">
    <property type="component" value="Unassembled WGS sequence"/>
</dbReference>
<gene>
    <name evidence="6" type="ORF">Y88_3122</name>
</gene>
<evidence type="ECO:0000256" key="1">
    <source>
        <dbReference type="ARBA" id="ARBA00023015"/>
    </source>
</evidence>
<protein>
    <submittedName>
        <fullName evidence="6">Regulatory protein, TetR</fullName>
    </submittedName>
</protein>
<dbReference type="SUPFAM" id="SSF46689">
    <property type="entry name" value="Homeodomain-like"/>
    <property type="match status" value="1"/>
</dbReference>
<accession>F1ZC67</accession>
<dbReference type="InParanoid" id="F1ZC67"/>
<dbReference type="OrthoDB" id="9798857at2"/>
<dbReference type="Pfam" id="PF00440">
    <property type="entry name" value="TetR_N"/>
    <property type="match status" value="1"/>
</dbReference>
<dbReference type="EMBL" id="AEWJ01000053">
    <property type="protein sequence ID" value="EGD57796.1"/>
    <property type="molecule type" value="Genomic_DNA"/>
</dbReference>
<dbReference type="InterPro" id="IPR036271">
    <property type="entry name" value="Tet_transcr_reg_TetR-rel_C_sf"/>
</dbReference>
<dbReference type="PROSITE" id="PS50977">
    <property type="entry name" value="HTH_TETR_2"/>
    <property type="match status" value="1"/>
</dbReference>
<dbReference type="PRINTS" id="PR00455">
    <property type="entry name" value="HTHTETR"/>
</dbReference>
<dbReference type="HOGENOM" id="CLU_069356_28_2_5"/>
<sequence length="191" mass="20068">MGTSKADKAQSRERILAAAAQQIRSGGLDSIAIGDLMKTAGLTHGAFYAHFPSRAALIAAALDRALADGSRNAHKACGPVETRTLAQFVEAYLSPAHRDAPHKGCAVPALAAEAGRSDEETRAIMSRRMERYIDDLATTIGEGEAAREEAIATWSAMVGALMLSRLFAGEPLGDAVLDATRKAILGRVGKP</sequence>
<evidence type="ECO:0000313" key="6">
    <source>
        <dbReference type="EMBL" id="EGD57796.1"/>
    </source>
</evidence>
<keyword evidence="2 4" id="KW-0238">DNA-binding</keyword>
<name>F1ZC67_9SPHN</name>
<organism evidence="6 7">
    <name type="scientific">Novosphingobium nitrogenifigens DSM 19370</name>
    <dbReference type="NCBI Taxonomy" id="983920"/>
    <lineage>
        <taxon>Bacteria</taxon>
        <taxon>Pseudomonadati</taxon>
        <taxon>Pseudomonadota</taxon>
        <taxon>Alphaproteobacteria</taxon>
        <taxon>Sphingomonadales</taxon>
        <taxon>Sphingomonadaceae</taxon>
        <taxon>Novosphingobium</taxon>
    </lineage>
</organism>
<dbReference type="PANTHER" id="PTHR47506">
    <property type="entry name" value="TRANSCRIPTIONAL REGULATORY PROTEIN"/>
    <property type="match status" value="1"/>
</dbReference>
<evidence type="ECO:0000256" key="3">
    <source>
        <dbReference type="ARBA" id="ARBA00023163"/>
    </source>
</evidence>
<evidence type="ECO:0000259" key="5">
    <source>
        <dbReference type="PROSITE" id="PS50977"/>
    </source>
</evidence>
<dbReference type="RefSeq" id="WP_008070853.1">
    <property type="nucleotide sequence ID" value="NZ_AQWK01000018.1"/>
</dbReference>
<dbReference type="Pfam" id="PF16925">
    <property type="entry name" value="TetR_C_13"/>
    <property type="match status" value="1"/>
</dbReference>
<comment type="caution">
    <text evidence="6">The sequence shown here is derived from an EMBL/GenBank/DDBJ whole genome shotgun (WGS) entry which is preliminary data.</text>
</comment>
<feature type="DNA-binding region" description="H-T-H motif" evidence="4">
    <location>
        <begin position="32"/>
        <end position="51"/>
    </location>
</feature>
<dbReference type="STRING" id="983920.Y88_3122"/>
<dbReference type="Gene3D" id="1.10.10.60">
    <property type="entry name" value="Homeodomain-like"/>
    <property type="match status" value="1"/>
</dbReference>
<feature type="domain" description="HTH tetR-type" evidence="5">
    <location>
        <begin position="9"/>
        <end position="69"/>
    </location>
</feature>
<dbReference type="eggNOG" id="COG1309">
    <property type="taxonomic scope" value="Bacteria"/>
</dbReference>
<keyword evidence="3" id="KW-0804">Transcription</keyword>
<evidence type="ECO:0000256" key="4">
    <source>
        <dbReference type="PROSITE-ProRule" id="PRU00335"/>
    </source>
</evidence>
<reference evidence="6 7" key="1">
    <citation type="journal article" date="2012" name="J. Bacteriol.">
        <title>Draft Genome Sequence of Novosphingobium nitrogenifigens Y88T.</title>
        <authorList>
            <person name="Strabala T.J."/>
            <person name="Macdonald L."/>
            <person name="Liu V."/>
            <person name="Smit A.M."/>
        </authorList>
    </citation>
    <scope>NUCLEOTIDE SEQUENCE [LARGE SCALE GENOMIC DNA]</scope>
    <source>
        <strain evidence="6 7">DSM 19370</strain>
    </source>
</reference>
<dbReference type="Gene3D" id="1.10.357.10">
    <property type="entry name" value="Tetracycline Repressor, domain 2"/>
    <property type="match status" value="1"/>
</dbReference>
<evidence type="ECO:0000256" key="2">
    <source>
        <dbReference type="ARBA" id="ARBA00023125"/>
    </source>
</evidence>
<keyword evidence="7" id="KW-1185">Reference proteome</keyword>
<dbReference type="AlphaFoldDB" id="F1ZC67"/>
<evidence type="ECO:0000313" key="7">
    <source>
        <dbReference type="Proteomes" id="UP000004728"/>
    </source>
</evidence>
<dbReference type="PANTHER" id="PTHR47506:SF7">
    <property type="entry name" value="TRANSCRIPTIONAL REGULATORY PROTEIN"/>
    <property type="match status" value="1"/>
</dbReference>
<keyword evidence="1" id="KW-0805">Transcription regulation</keyword>
<dbReference type="InterPro" id="IPR011075">
    <property type="entry name" value="TetR_C"/>
</dbReference>
<proteinExistence type="predicted"/>
<dbReference type="InterPro" id="IPR009057">
    <property type="entry name" value="Homeodomain-like_sf"/>
</dbReference>